<comment type="similarity">
    <text evidence="1 4">Belongs to the glycosyl hydrolase 28 family.</text>
</comment>
<evidence type="ECO:0000256" key="1">
    <source>
        <dbReference type="ARBA" id="ARBA00008834"/>
    </source>
</evidence>
<evidence type="ECO:0000256" key="4">
    <source>
        <dbReference type="RuleBase" id="RU361169"/>
    </source>
</evidence>
<evidence type="ECO:0000256" key="2">
    <source>
        <dbReference type="ARBA" id="ARBA00022801"/>
    </source>
</evidence>
<proteinExistence type="inferred from homology"/>
<keyword evidence="2 4" id="KW-0378">Hydrolase</keyword>
<dbReference type="GO" id="GO:0005975">
    <property type="term" value="P:carbohydrate metabolic process"/>
    <property type="evidence" value="ECO:0007669"/>
    <property type="project" value="InterPro"/>
</dbReference>
<protein>
    <recommendedName>
        <fullName evidence="7">Polygalacturonase</fullName>
    </recommendedName>
</protein>
<evidence type="ECO:0000256" key="3">
    <source>
        <dbReference type="ARBA" id="ARBA00023295"/>
    </source>
</evidence>
<dbReference type="InterPro" id="IPR000743">
    <property type="entry name" value="Glyco_hydro_28"/>
</dbReference>
<dbReference type="Gene3D" id="2.160.20.10">
    <property type="entry name" value="Single-stranded right-handed beta-helix, Pectin lyase-like"/>
    <property type="match status" value="1"/>
</dbReference>
<reference evidence="5" key="1">
    <citation type="submission" date="2020-06" db="EMBL/GenBank/DDBJ databases">
        <title>WGS assembly of Ceratodon purpureus strain R40.</title>
        <authorList>
            <person name="Carey S.B."/>
            <person name="Jenkins J."/>
            <person name="Shu S."/>
            <person name="Lovell J.T."/>
            <person name="Sreedasyam A."/>
            <person name="Maumus F."/>
            <person name="Tiley G.P."/>
            <person name="Fernandez-Pozo N."/>
            <person name="Barry K."/>
            <person name="Chen C."/>
            <person name="Wang M."/>
            <person name="Lipzen A."/>
            <person name="Daum C."/>
            <person name="Saski C.A."/>
            <person name="Payton A.C."/>
            <person name="Mcbreen J.C."/>
            <person name="Conrad R.E."/>
            <person name="Kollar L.M."/>
            <person name="Olsson S."/>
            <person name="Huttunen S."/>
            <person name="Landis J.B."/>
            <person name="Wickett N.J."/>
            <person name="Johnson M.G."/>
            <person name="Rensing S.A."/>
            <person name="Grimwood J."/>
            <person name="Schmutz J."/>
            <person name="Mcdaniel S.F."/>
        </authorList>
    </citation>
    <scope>NUCLEOTIDE SEQUENCE</scope>
    <source>
        <strain evidence="5">R40</strain>
    </source>
</reference>
<accession>A0A8T0I019</accession>
<dbReference type="PANTHER" id="PTHR31339:SF9">
    <property type="entry name" value="PLASMIN AND FIBRONECTIN-BINDING PROTEIN A"/>
    <property type="match status" value="1"/>
</dbReference>
<keyword evidence="3 4" id="KW-0326">Glycosidase</keyword>
<name>A0A8T0I019_CERPU</name>
<dbReference type="PANTHER" id="PTHR31339">
    <property type="entry name" value="PECTIN LYASE-RELATED"/>
    <property type="match status" value="1"/>
</dbReference>
<keyword evidence="6" id="KW-1185">Reference proteome</keyword>
<dbReference type="InterPro" id="IPR011050">
    <property type="entry name" value="Pectin_lyase_fold/virulence"/>
</dbReference>
<evidence type="ECO:0008006" key="7">
    <source>
        <dbReference type="Google" id="ProtNLM"/>
    </source>
</evidence>
<comment type="caution">
    <text evidence="5">The sequence shown here is derived from an EMBL/GenBank/DDBJ whole genome shotgun (WGS) entry which is preliminary data.</text>
</comment>
<dbReference type="InterPro" id="IPR012334">
    <property type="entry name" value="Pectin_lyas_fold"/>
</dbReference>
<dbReference type="GO" id="GO:0004650">
    <property type="term" value="F:polygalacturonase activity"/>
    <property type="evidence" value="ECO:0007669"/>
    <property type="project" value="InterPro"/>
</dbReference>
<gene>
    <name evidence="5" type="ORF">KC19_5G075200</name>
</gene>
<dbReference type="AlphaFoldDB" id="A0A8T0I019"/>
<dbReference type="Pfam" id="PF00295">
    <property type="entry name" value="Glyco_hydro_28"/>
    <property type="match status" value="1"/>
</dbReference>
<dbReference type="SUPFAM" id="SSF51126">
    <property type="entry name" value="Pectin lyase-like"/>
    <property type="match status" value="1"/>
</dbReference>
<dbReference type="InterPro" id="IPR051801">
    <property type="entry name" value="GH28_Enzymes"/>
</dbReference>
<dbReference type="Proteomes" id="UP000822688">
    <property type="component" value="Chromosome 5"/>
</dbReference>
<evidence type="ECO:0000313" key="5">
    <source>
        <dbReference type="EMBL" id="KAG0576377.1"/>
    </source>
</evidence>
<organism evidence="5 6">
    <name type="scientific">Ceratodon purpureus</name>
    <name type="common">Fire moss</name>
    <name type="synonym">Dicranum purpureum</name>
    <dbReference type="NCBI Taxonomy" id="3225"/>
    <lineage>
        <taxon>Eukaryota</taxon>
        <taxon>Viridiplantae</taxon>
        <taxon>Streptophyta</taxon>
        <taxon>Embryophyta</taxon>
        <taxon>Bryophyta</taxon>
        <taxon>Bryophytina</taxon>
        <taxon>Bryopsida</taxon>
        <taxon>Dicranidae</taxon>
        <taxon>Pseudoditrichales</taxon>
        <taxon>Ditrichaceae</taxon>
        <taxon>Ceratodon</taxon>
    </lineage>
</organism>
<sequence length="461" mass="50700">MGFRSFFMVGYSLAHDSLESDEAADVSNGSPMDLHKNIFGHGSKESCAHIVSHSNPRRSHRVSVTDFGAVGDGKTLNTHAFEKAMIYLRTYARRGGAQLRIPGGRWLTGSITLISHLTLFLEKGAVILGSEDFNNYPIIPGLPSYGRGRELPGPRYSSLINGNDLEDVIITGDHGTIDGQGAVWWNAFRNETLKYTRGHMVELIRGRNILISNLTFRNSPFWTIHPVYCKNVVIKHVTILNPVDVGPNTDGVDPDSSQYVCIEDCYFQTGDDSISIKSGWDEYGISFGMPSKHIWVKRIVSFPHSAGISFGSEMSGGISDVQVGFHSYHVDDMVISGGRWGVRLKTAVGRGAYIKSIAVNNVSMYSVKTAIALMGNYGEHPDENWNRTAYPVMENILIKNIAGENITQAGLLLGLPQSHWHNIHLANIAIKVSSTKTSWNCSWVSGSYSSVLPQPCPELAK</sequence>
<evidence type="ECO:0000313" key="6">
    <source>
        <dbReference type="Proteomes" id="UP000822688"/>
    </source>
</evidence>
<dbReference type="EMBL" id="CM026425">
    <property type="protein sequence ID" value="KAG0576377.1"/>
    <property type="molecule type" value="Genomic_DNA"/>
</dbReference>